<evidence type="ECO:0000313" key="2">
    <source>
        <dbReference type="Proteomes" id="UP001187192"/>
    </source>
</evidence>
<name>A0AA88CW83_FICCA</name>
<organism evidence="1 2">
    <name type="scientific">Ficus carica</name>
    <name type="common">Common fig</name>
    <dbReference type="NCBI Taxonomy" id="3494"/>
    <lineage>
        <taxon>Eukaryota</taxon>
        <taxon>Viridiplantae</taxon>
        <taxon>Streptophyta</taxon>
        <taxon>Embryophyta</taxon>
        <taxon>Tracheophyta</taxon>
        <taxon>Spermatophyta</taxon>
        <taxon>Magnoliopsida</taxon>
        <taxon>eudicotyledons</taxon>
        <taxon>Gunneridae</taxon>
        <taxon>Pentapetalae</taxon>
        <taxon>rosids</taxon>
        <taxon>fabids</taxon>
        <taxon>Rosales</taxon>
        <taxon>Moraceae</taxon>
        <taxon>Ficeae</taxon>
        <taxon>Ficus</taxon>
    </lineage>
</organism>
<keyword evidence="2" id="KW-1185">Reference proteome</keyword>
<dbReference type="EMBL" id="BTGU01000006">
    <property type="protein sequence ID" value="GMN37223.1"/>
    <property type="molecule type" value="Genomic_DNA"/>
</dbReference>
<proteinExistence type="predicted"/>
<dbReference type="Proteomes" id="UP001187192">
    <property type="component" value="Unassembled WGS sequence"/>
</dbReference>
<dbReference type="AlphaFoldDB" id="A0AA88CW83"/>
<reference evidence="1" key="1">
    <citation type="submission" date="2023-07" db="EMBL/GenBank/DDBJ databases">
        <title>draft genome sequence of fig (Ficus carica).</title>
        <authorList>
            <person name="Takahashi T."/>
            <person name="Nishimura K."/>
        </authorList>
    </citation>
    <scope>NUCLEOTIDE SEQUENCE</scope>
</reference>
<accession>A0AA88CW83</accession>
<evidence type="ECO:0000313" key="1">
    <source>
        <dbReference type="EMBL" id="GMN37223.1"/>
    </source>
</evidence>
<protein>
    <submittedName>
        <fullName evidence="1">Uncharacterized protein</fullName>
    </submittedName>
</protein>
<sequence length="85" mass="9630">MGNGKWERFRRVESELKRPSSTRGPLGFGPSLMVALRIQKPPRTLMTSMANQSLIDPWDEPGIAAEMSKEHLDPWVIDLIRGIQT</sequence>
<gene>
    <name evidence="1" type="ORF">TIFTF001_006650</name>
</gene>
<comment type="caution">
    <text evidence="1">The sequence shown here is derived from an EMBL/GenBank/DDBJ whole genome shotgun (WGS) entry which is preliminary data.</text>
</comment>